<evidence type="ECO:0000313" key="3">
    <source>
        <dbReference type="Proteomes" id="UP001217089"/>
    </source>
</evidence>
<keyword evidence="3" id="KW-1185">Reference proteome</keyword>
<comment type="caution">
    <text evidence="2">The sequence shown here is derived from an EMBL/GenBank/DDBJ whole genome shotgun (WGS) entry which is preliminary data.</text>
</comment>
<evidence type="ECO:0000313" key="2">
    <source>
        <dbReference type="EMBL" id="KAJ8315142.1"/>
    </source>
</evidence>
<keyword evidence="1" id="KW-1133">Transmembrane helix</keyword>
<gene>
    <name evidence="2" type="ORF">KUTeg_007292</name>
</gene>
<name>A0ABQ9FCT9_TEGGR</name>
<organism evidence="2 3">
    <name type="scientific">Tegillarca granosa</name>
    <name type="common">Malaysian cockle</name>
    <name type="synonym">Anadara granosa</name>
    <dbReference type="NCBI Taxonomy" id="220873"/>
    <lineage>
        <taxon>Eukaryota</taxon>
        <taxon>Metazoa</taxon>
        <taxon>Spiralia</taxon>
        <taxon>Lophotrochozoa</taxon>
        <taxon>Mollusca</taxon>
        <taxon>Bivalvia</taxon>
        <taxon>Autobranchia</taxon>
        <taxon>Pteriomorphia</taxon>
        <taxon>Arcoida</taxon>
        <taxon>Arcoidea</taxon>
        <taxon>Arcidae</taxon>
        <taxon>Tegillarca</taxon>
    </lineage>
</organism>
<dbReference type="InterPro" id="IPR023674">
    <property type="entry name" value="Ribosomal_uL1-like"/>
</dbReference>
<evidence type="ECO:0000256" key="1">
    <source>
        <dbReference type="SAM" id="Phobius"/>
    </source>
</evidence>
<sequence>MTPDELYVNITWAINFLVSLLKKNWQNVRALYIKSTMTSAQLSLWLFICLMLFKWMDGILVGINWDVYFEMSYLQATAETRGKRWKYYNISTLIGEFSPDIGTVAVGAGVPGNIPFTLGTDEFVVVLAYESINPFWRFIGGVAVDITGLLDFGAPGDLLLSPDLTLDPDDTGTNTRDSGFSAGFSFSGVLGFSGVFGLSGVGALAGSSGMNNQIIGILALNYMY</sequence>
<accession>A0ABQ9FCT9</accession>
<protein>
    <submittedName>
        <fullName evidence="2">Uncharacterized protein</fullName>
    </submittedName>
</protein>
<feature type="transmembrane region" description="Helical" evidence="1">
    <location>
        <begin position="184"/>
        <end position="205"/>
    </location>
</feature>
<dbReference type="Proteomes" id="UP001217089">
    <property type="component" value="Unassembled WGS sequence"/>
</dbReference>
<feature type="transmembrane region" description="Helical" evidence="1">
    <location>
        <begin position="42"/>
        <end position="65"/>
    </location>
</feature>
<dbReference type="SUPFAM" id="SSF56808">
    <property type="entry name" value="Ribosomal protein L1"/>
    <property type="match status" value="1"/>
</dbReference>
<keyword evidence="1" id="KW-0472">Membrane</keyword>
<proteinExistence type="predicted"/>
<dbReference type="EMBL" id="JARBDR010000337">
    <property type="protein sequence ID" value="KAJ8315142.1"/>
    <property type="molecule type" value="Genomic_DNA"/>
</dbReference>
<dbReference type="Gene3D" id="3.30.190.20">
    <property type="match status" value="1"/>
</dbReference>
<keyword evidence="1" id="KW-0812">Transmembrane</keyword>
<reference evidence="2 3" key="1">
    <citation type="submission" date="2022-12" db="EMBL/GenBank/DDBJ databases">
        <title>Chromosome-level genome of Tegillarca granosa.</title>
        <authorList>
            <person name="Kim J."/>
        </authorList>
    </citation>
    <scope>NUCLEOTIDE SEQUENCE [LARGE SCALE GENOMIC DNA]</scope>
    <source>
        <strain evidence="2">Teg-2019</strain>
        <tissue evidence="2">Adductor muscle</tissue>
    </source>
</reference>